<dbReference type="EMBL" id="JYNL01000003">
    <property type="protein sequence ID" value="KMO83647.1"/>
    <property type="molecule type" value="Genomic_DNA"/>
</dbReference>
<dbReference type="Gene3D" id="1.20.120.530">
    <property type="entry name" value="GntR ligand-binding domain-like"/>
    <property type="match status" value="1"/>
</dbReference>
<dbReference type="InterPro" id="IPR000524">
    <property type="entry name" value="Tscrpt_reg_HTH_GntR"/>
</dbReference>
<dbReference type="PATRIC" id="fig|37916.4.peg.325"/>
<dbReference type="PRINTS" id="PR00035">
    <property type="entry name" value="HTHGNTR"/>
</dbReference>
<keyword evidence="6" id="KW-1185">Reference proteome</keyword>
<keyword evidence="1" id="KW-0805">Transcription regulation</keyword>
<evidence type="ECO:0000256" key="2">
    <source>
        <dbReference type="ARBA" id="ARBA00023125"/>
    </source>
</evidence>
<dbReference type="STRING" id="37916.MCHLDSM_00299"/>
<protein>
    <submittedName>
        <fullName evidence="5">Putative HTH-type transcriptional regulator YdfH</fullName>
    </submittedName>
</protein>
<evidence type="ECO:0000256" key="3">
    <source>
        <dbReference type="ARBA" id="ARBA00023163"/>
    </source>
</evidence>
<dbReference type="GO" id="GO:0003677">
    <property type="term" value="F:DNA binding"/>
    <property type="evidence" value="ECO:0007669"/>
    <property type="project" value="UniProtKB-KW"/>
</dbReference>
<keyword evidence="2" id="KW-0238">DNA-binding</keyword>
<dbReference type="CDD" id="cd07377">
    <property type="entry name" value="WHTH_GntR"/>
    <property type="match status" value="1"/>
</dbReference>
<evidence type="ECO:0000259" key="4">
    <source>
        <dbReference type="PROSITE" id="PS50949"/>
    </source>
</evidence>
<dbReference type="GO" id="GO:0003700">
    <property type="term" value="F:DNA-binding transcription factor activity"/>
    <property type="evidence" value="ECO:0007669"/>
    <property type="project" value="InterPro"/>
</dbReference>
<dbReference type="Proteomes" id="UP000036513">
    <property type="component" value="Unassembled WGS sequence"/>
</dbReference>
<dbReference type="SUPFAM" id="SSF46785">
    <property type="entry name" value="Winged helix' DNA-binding domain"/>
    <property type="match status" value="1"/>
</dbReference>
<dbReference type="SMR" id="A0A0J6WPL9"/>
<dbReference type="PROSITE" id="PS50949">
    <property type="entry name" value="HTH_GNTR"/>
    <property type="match status" value="1"/>
</dbReference>
<dbReference type="RefSeq" id="WP_048468560.1">
    <property type="nucleotide sequence ID" value="NZ_JYNL01000003.1"/>
</dbReference>
<dbReference type="PANTHER" id="PTHR43537">
    <property type="entry name" value="TRANSCRIPTIONAL REGULATOR, GNTR FAMILY"/>
    <property type="match status" value="1"/>
</dbReference>
<gene>
    <name evidence="5" type="primary">ydfH_1</name>
    <name evidence="5" type="ORF">MCHLDSM_00299</name>
</gene>
<dbReference type="Pfam" id="PF07729">
    <property type="entry name" value="FCD"/>
    <property type="match status" value="1"/>
</dbReference>
<dbReference type="PANTHER" id="PTHR43537:SF24">
    <property type="entry name" value="GLUCONATE OPERON TRANSCRIPTIONAL REPRESSOR"/>
    <property type="match status" value="1"/>
</dbReference>
<comment type="caution">
    <text evidence="5">The sequence shown here is derived from an EMBL/GenBank/DDBJ whole genome shotgun (WGS) entry which is preliminary data.</text>
</comment>
<keyword evidence="3" id="KW-0804">Transcription</keyword>
<evidence type="ECO:0000256" key="1">
    <source>
        <dbReference type="ARBA" id="ARBA00023015"/>
    </source>
</evidence>
<dbReference type="SUPFAM" id="SSF48008">
    <property type="entry name" value="GntR ligand-binding domain-like"/>
    <property type="match status" value="1"/>
</dbReference>
<dbReference type="AlphaFoldDB" id="A0A0J6WPL9"/>
<name>A0A0J6WPL9_9MYCO</name>
<evidence type="ECO:0000313" key="5">
    <source>
        <dbReference type="EMBL" id="KMO83647.1"/>
    </source>
</evidence>
<dbReference type="SMART" id="SM00895">
    <property type="entry name" value="FCD"/>
    <property type="match status" value="1"/>
</dbReference>
<organism evidence="5 6">
    <name type="scientific">Mycolicibacterium chlorophenolicum</name>
    <dbReference type="NCBI Taxonomy" id="37916"/>
    <lineage>
        <taxon>Bacteria</taxon>
        <taxon>Bacillati</taxon>
        <taxon>Actinomycetota</taxon>
        <taxon>Actinomycetes</taxon>
        <taxon>Mycobacteriales</taxon>
        <taxon>Mycobacteriaceae</taxon>
        <taxon>Mycolicibacterium</taxon>
    </lineage>
</organism>
<dbReference type="Pfam" id="PF00392">
    <property type="entry name" value="GntR"/>
    <property type="match status" value="1"/>
</dbReference>
<dbReference type="Gene3D" id="1.10.10.10">
    <property type="entry name" value="Winged helix-like DNA-binding domain superfamily/Winged helix DNA-binding domain"/>
    <property type="match status" value="1"/>
</dbReference>
<feature type="domain" description="HTH gntR-type" evidence="4">
    <location>
        <begin position="11"/>
        <end position="78"/>
    </location>
</feature>
<proteinExistence type="predicted"/>
<dbReference type="InterPro" id="IPR011711">
    <property type="entry name" value="GntR_C"/>
</dbReference>
<sequence length="223" mass="25872">MVKDQLPAKDATTSERIAAHLRNAILAGEILPGSRIRQEEIAARFGASRLPVREALRMLETEGLTQLEANKSARVPTLDRSELSIVYEMRERIEPLALRLSLPHLTSQQESELYCIQEQIEEVEDDVARFLELDRRFHLETYAGCPKGELLTTVTRLWNSTQHFRRAFMLINGNDHHWFVNAEHRLILDAISRRDSEDCERYLAGHIRRTRILLTEHSELFPH</sequence>
<reference evidence="5 6" key="1">
    <citation type="journal article" date="2015" name="Genome Biol. Evol.">
        <title>Characterization of Three Mycobacterium spp. with Potential Use in Bioremediation by Genome Sequencing and Comparative Genomics.</title>
        <authorList>
            <person name="Das S."/>
            <person name="Pettersson B.M."/>
            <person name="Behra P.R."/>
            <person name="Ramesh M."/>
            <person name="Dasgupta S."/>
            <person name="Bhattacharya A."/>
            <person name="Kirsebom L.A."/>
        </authorList>
    </citation>
    <scope>NUCLEOTIDE SEQUENCE [LARGE SCALE GENOMIC DNA]</scope>
    <source>
        <strain evidence="5 6">DSM 43826</strain>
    </source>
</reference>
<evidence type="ECO:0000313" key="6">
    <source>
        <dbReference type="Proteomes" id="UP000036513"/>
    </source>
</evidence>
<accession>A0A0J6WPL9</accession>
<dbReference type="InterPro" id="IPR036390">
    <property type="entry name" value="WH_DNA-bd_sf"/>
</dbReference>
<dbReference type="InterPro" id="IPR008920">
    <property type="entry name" value="TF_FadR/GntR_C"/>
</dbReference>
<dbReference type="SMART" id="SM00345">
    <property type="entry name" value="HTH_GNTR"/>
    <property type="match status" value="1"/>
</dbReference>
<dbReference type="InterPro" id="IPR036388">
    <property type="entry name" value="WH-like_DNA-bd_sf"/>
</dbReference>